<proteinExistence type="inferred from homology"/>
<dbReference type="InterPro" id="IPR023353">
    <property type="entry name" value="LemA-like_dom_sf"/>
</dbReference>
<evidence type="ECO:0000256" key="1">
    <source>
        <dbReference type="ARBA" id="ARBA00004167"/>
    </source>
</evidence>
<comment type="subcellular location">
    <subcellularLocation>
        <location evidence="1">Membrane</location>
        <topology evidence="1">Single-pass membrane protein</topology>
    </subcellularLocation>
</comment>
<dbReference type="PANTHER" id="PTHR34478:SF2">
    <property type="entry name" value="MEMBRANE PROTEIN"/>
    <property type="match status" value="1"/>
</dbReference>
<feature type="transmembrane region" description="Helical" evidence="6">
    <location>
        <begin position="5"/>
        <end position="21"/>
    </location>
</feature>
<evidence type="ECO:0000256" key="2">
    <source>
        <dbReference type="ARBA" id="ARBA00008854"/>
    </source>
</evidence>
<keyword evidence="5 6" id="KW-0472">Membrane</keyword>
<dbReference type="Gene3D" id="1.20.1440.20">
    <property type="entry name" value="LemA-like domain"/>
    <property type="match status" value="1"/>
</dbReference>
<reference evidence="7" key="1">
    <citation type="submission" date="2020-10" db="EMBL/GenBank/DDBJ databases">
        <authorList>
            <person name="Gilroy R."/>
        </authorList>
    </citation>
    <scope>NUCLEOTIDE SEQUENCE</scope>
    <source>
        <strain evidence="7">B1-8020</strain>
    </source>
</reference>
<dbReference type="PANTHER" id="PTHR34478">
    <property type="entry name" value="PROTEIN LEMA"/>
    <property type="match status" value="1"/>
</dbReference>
<dbReference type="EMBL" id="JADIMA010000069">
    <property type="protein sequence ID" value="MBO8473392.1"/>
    <property type="molecule type" value="Genomic_DNA"/>
</dbReference>
<accession>A0A9D9IIE8</accession>
<organism evidence="7 8">
    <name type="scientific">Candidatus Merdivivens pullicola</name>
    <dbReference type="NCBI Taxonomy" id="2840872"/>
    <lineage>
        <taxon>Bacteria</taxon>
        <taxon>Pseudomonadati</taxon>
        <taxon>Bacteroidota</taxon>
        <taxon>Bacteroidia</taxon>
        <taxon>Bacteroidales</taxon>
        <taxon>Muribaculaceae</taxon>
        <taxon>Muribaculaceae incertae sedis</taxon>
        <taxon>Candidatus Merdivivens</taxon>
    </lineage>
</organism>
<dbReference type="SUPFAM" id="SSF140478">
    <property type="entry name" value="LemA-like"/>
    <property type="match status" value="1"/>
</dbReference>
<evidence type="ECO:0000313" key="8">
    <source>
        <dbReference type="Proteomes" id="UP000823604"/>
    </source>
</evidence>
<gene>
    <name evidence="7" type="ORF">IAB81_07165</name>
</gene>
<dbReference type="GO" id="GO:0016020">
    <property type="term" value="C:membrane"/>
    <property type="evidence" value="ECO:0007669"/>
    <property type="project" value="UniProtKB-SubCell"/>
</dbReference>
<dbReference type="AlphaFoldDB" id="A0A9D9IIE8"/>
<comment type="similarity">
    <text evidence="2">Belongs to the LemA family.</text>
</comment>
<name>A0A9D9IIE8_9BACT</name>
<comment type="caution">
    <text evidence="7">The sequence shown here is derived from an EMBL/GenBank/DDBJ whole genome shotgun (WGS) entry which is preliminary data.</text>
</comment>
<keyword evidence="4 6" id="KW-1133">Transmembrane helix</keyword>
<dbReference type="Proteomes" id="UP000823604">
    <property type="component" value="Unassembled WGS sequence"/>
</dbReference>
<dbReference type="Pfam" id="PF04011">
    <property type="entry name" value="LemA"/>
    <property type="match status" value="1"/>
</dbReference>
<keyword evidence="3 6" id="KW-0812">Transmembrane</keyword>
<evidence type="ECO:0000256" key="5">
    <source>
        <dbReference type="ARBA" id="ARBA00023136"/>
    </source>
</evidence>
<evidence type="ECO:0000256" key="6">
    <source>
        <dbReference type="SAM" id="Phobius"/>
    </source>
</evidence>
<reference evidence="7" key="2">
    <citation type="journal article" date="2021" name="PeerJ">
        <title>Extensive microbial diversity within the chicken gut microbiome revealed by metagenomics and culture.</title>
        <authorList>
            <person name="Gilroy R."/>
            <person name="Ravi A."/>
            <person name="Getino M."/>
            <person name="Pursley I."/>
            <person name="Horton D.L."/>
            <person name="Alikhan N.F."/>
            <person name="Baker D."/>
            <person name="Gharbi K."/>
            <person name="Hall N."/>
            <person name="Watson M."/>
            <person name="Adriaenssens E.M."/>
            <person name="Foster-Nyarko E."/>
            <person name="Jarju S."/>
            <person name="Secka A."/>
            <person name="Antonio M."/>
            <person name="Oren A."/>
            <person name="Chaudhuri R.R."/>
            <person name="La Ragione R."/>
            <person name="Hildebrand F."/>
            <person name="Pallen M.J."/>
        </authorList>
    </citation>
    <scope>NUCLEOTIDE SEQUENCE</scope>
    <source>
        <strain evidence="7">B1-8020</strain>
    </source>
</reference>
<evidence type="ECO:0000313" key="7">
    <source>
        <dbReference type="EMBL" id="MBO8473392.1"/>
    </source>
</evidence>
<protein>
    <submittedName>
        <fullName evidence="7">LemA family protein</fullName>
    </submittedName>
</protein>
<sequence length="195" mass="21707">MKKALPWIIVAVIILAVFLWVKNSYNSIVTADEAASGAWSQVENQYQRRLDLIPNLVATVKGYAEYESSTLQEVVEARAKATQVTVDPQKLDAESIARFQESQAALGSALGRLMVVVEKYPDLKANQQFLDLQAQLEGTENRIAVARKDFNDVVKGYNTMIRRFPSNIIANIFGFDAKGYFESVEGAEVAPQVQF</sequence>
<evidence type="ECO:0000256" key="4">
    <source>
        <dbReference type="ARBA" id="ARBA00022989"/>
    </source>
</evidence>
<dbReference type="InterPro" id="IPR007156">
    <property type="entry name" value="MamQ_LemA"/>
</dbReference>
<evidence type="ECO:0000256" key="3">
    <source>
        <dbReference type="ARBA" id="ARBA00022692"/>
    </source>
</evidence>